<dbReference type="Pfam" id="PF12833">
    <property type="entry name" value="HTH_18"/>
    <property type="match status" value="1"/>
</dbReference>
<sequence length="343" mass="38400">MTHLDSFAFASIPTSYTRLIAQELGMQASDLPKLLRETHLTVEELLDEGTRLNAHQQIRVIENALRLAEDDKLGVRIGRRLTPAAHGPLGYLACSSPNLLSAIEAFQAFLPTRISFVRLDRYIDHDHLIVRAILDAKMNPEVSRFMAEICALTLLSCAEFIIGRPAHEVDTFFVHKDPGPAAGYADHIPGRVFFSSGELFVRVPMTLCEVANASASNESYALVREQCEIMLANLPEKSNTCWRKIEIMMISSPAGQLTEDSAAAALFISKRTLARRLKREGTGFREIRDRILARQAGNYLKDRHLSIESVATLLGYHDGASFRRAFKRWYGITPDQYRRAKGG</sequence>
<dbReference type="PATRIC" id="fig|225937.3.peg.4364"/>
<evidence type="ECO:0000313" key="5">
    <source>
        <dbReference type="EMBL" id="ADQ00147.1"/>
    </source>
</evidence>
<dbReference type="InterPro" id="IPR020449">
    <property type="entry name" value="Tscrpt_reg_AraC-type_HTH"/>
</dbReference>
<protein>
    <submittedName>
        <fullName evidence="5">Transcriptional regulator, AraC family protein</fullName>
    </submittedName>
</protein>
<dbReference type="PROSITE" id="PS01124">
    <property type="entry name" value="HTH_ARAC_FAMILY_2"/>
    <property type="match status" value="1"/>
</dbReference>
<evidence type="ECO:0000259" key="4">
    <source>
        <dbReference type="PROSITE" id="PS01124"/>
    </source>
</evidence>
<reference evidence="6" key="2">
    <citation type="submission" date="2010-02" db="EMBL/GenBank/DDBJ databases">
        <title>Complete genome sequence of Marinobacter adhaerens type strain (HP15).</title>
        <authorList>
            <person name="Gaerdes A.A.M."/>
            <person name="Kaeppel E."/>
            <person name="Shezad A."/>
            <person name="Seebah S."/>
            <person name="Teeling H."/>
            <person name="Yarza P."/>
            <person name="Gloeckner F.O."/>
            <person name="Ullrich M.S."/>
        </authorList>
    </citation>
    <scope>NUCLEOTIDE SEQUENCE [LARGE SCALE GENOMIC DNA]</scope>
    <source>
        <strain evidence="6">DSM 23420 / HP15</strain>
        <plasmid evidence="6">Plasmid pHP-187</plasmid>
    </source>
</reference>
<evidence type="ECO:0000256" key="1">
    <source>
        <dbReference type="ARBA" id="ARBA00023015"/>
    </source>
</evidence>
<dbReference type="InterPro" id="IPR009057">
    <property type="entry name" value="Homeodomain-like_sf"/>
</dbReference>
<dbReference type="PRINTS" id="PR00032">
    <property type="entry name" value="HTHARAC"/>
</dbReference>
<keyword evidence="2" id="KW-0238">DNA-binding</keyword>
<dbReference type="GO" id="GO:0003700">
    <property type="term" value="F:DNA-binding transcription factor activity"/>
    <property type="evidence" value="ECO:0007669"/>
    <property type="project" value="InterPro"/>
</dbReference>
<evidence type="ECO:0000313" key="6">
    <source>
        <dbReference type="Proteomes" id="UP000007077"/>
    </source>
</evidence>
<dbReference type="Proteomes" id="UP000007077">
    <property type="component" value="Plasmid pHP-187"/>
</dbReference>
<accession>E4PSB2</accession>
<dbReference type="HOGENOM" id="CLU_047522_3_0_6"/>
<geneLocation type="plasmid" evidence="5 6">
    <name>pHP-187</name>
</geneLocation>
<proteinExistence type="predicted"/>
<keyword evidence="1" id="KW-0805">Transcription regulation</keyword>
<keyword evidence="3" id="KW-0804">Transcription</keyword>
<organism evidence="5 6">
    <name type="scientific">Marinobacter adhaerens (strain DSM 23420 / HP15)</name>
    <dbReference type="NCBI Taxonomy" id="225937"/>
    <lineage>
        <taxon>Bacteria</taxon>
        <taxon>Pseudomonadati</taxon>
        <taxon>Pseudomonadota</taxon>
        <taxon>Gammaproteobacteria</taxon>
        <taxon>Pseudomonadales</taxon>
        <taxon>Marinobacteraceae</taxon>
        <taxon>Marinobacter</taxon>
    </lineage>
</organism>
<name>E4PSB2_MARAH</name>
<gene>
    <name evidence="5" type="ordered locus">HP15_p187g150</name>
</gene>
<dbReference type="GO" id="GO:0005829">
    <property type="term" value="C:cytosol"/>
    <property type="evidence" value="ECO:0007669"/>
    <property type="project" value="TreeGrafter"/>
</dbReference>
<evidence type="ECO:0000256" key="2">
    <source>
        <dbReference type="ARBA" id="ARBA00023125"/>
    </source>
</evidence>
<dbReference type="SMART" id="SM00342">
    <property type="entry name" value="HTH_ARAC"/>
    <property type="match status" value="1"/>
</dbReference>
<dbReference type="PANTHER" id="PTHR47894">
    <property type="entry name" value="HTH-TYPE TRANSCRIPTIONAL REGULATOR GADX"/>
    <property type="match status" value="1"/>
</dbReference>
<dbReference type="PANTHER" id="PTHR47894:SF1">
    <property type="entry name" value="HTH-TYPE TRANSCRIPTIONAL REGULATOR VQSM"/>
    <property type="match status" value="1"/>
</dbReference>
<keyword evidence="5" id="KW-0614">Plasmid</keyword>
<feature type="domain" description="HTH araC/xylS-type" evidence="4">
    <location>
        <begin position="243"/>
        <end position="340"/>
    </location>
</feature>
<dbReference type="Pfam" id="PF12625">
    <property type="entry name" value="Arabinose_bd"/>
    <property type="match status" value="1"/>
</dbReference>
<dbReference type="KEGG" id="mad:HP15_p187g150"/>
<dbReference type="Gene3D" id="1.10.10.60">
    <property type="entry name" value="Homeodomain-like"/>
    <property type="match status" value="1"/>
</dbReference>
<dbReference type="AlphaFoldDB" id="E4PSB2"/>
<dbReference type="GO" id="GO:0000976">
    <property type="term" value="F:transcription cis-regulatory region binding"/>
    <property type="evidence" value="ECO:0007669"/>
    <property type="project" value="TreeGrafter"/>
</dbReference>
<dbReference type="SUPFAM" id="SSF46689">
    <property type="entry name" value="Homeodomain-like"/>
    <property type="match status" value="1"/>
</dbReference>
<evidence type="ECO:0000256" key="3">
    <source>
        <dbReference type="ARBA" id="ARBA00023163"/>
    </source>
</evidence>
<dbReference type="InterPro" id="IPR032687">
    <property type="entry name" value="AraC-type_N"/>
</dbReference>
<dbReference type="InterPro" id="IPR018060">
    <property type="entry name" value="HTH_AraC"/>
</dbReference>
<reference evidence="5 6" key="1">
    <citation type="journal article" date="2010" name="Stand. Genomic Sci.">
        <title>Complete genome sequence of Marinobacter adhaerens type strain (HP15), a diatom-interacting marine microorganism.</title>
        <authorList>
            <person name="Gardes A."/>
            <person name="Kaeppel E."/>
            <person name="Shehzad A."/>
            <person name="Seebah S."/>
            <person name="Teeling H."/>
            <person name="Yarza P."/>
            <person name="Glockner F.O."/>
            <person name="Grossart H.P."/>
            <person name="Ullrich M.S."/>
        </authorList>
    </citation>
    <scope>NUCLEOTIDE SEQUENCE [LARGE SCALE GENOMIC DNA]</scope>
    <source>
        <strain evidence="6">DSM 23420 / HP15</strain>
        <plasmid evidence="6">Plasmid pHP-187</plasmid>
    </source>
</reference>
<dbReference type="EMBL" id="CP001980">
    <property type="protein sequence ID" value="ADQ00147.1"/>
    <property type="molecule type" value="Genomic_DNA"/>
</dbReference>